<sequence length="78" mass="8685">MDAPILPIPNIGVAAVHTLLYVVLHCRAGLLHCPLNPDVYPERHVVPVALCGYCSAIRNKVVNNDIPDVIREDYHQFD</sequence>
<gene>
    <name evidence="1" type="ORF">TNIN_217541</name>
</gene>
<keyword evidence="2" id="KW-1185">Reference proteome</keyword>
<dbReference type="AlphaFoldDB" id="A0A8X7CLD2"/>
<accession>A0A8X7CLD2</accession>
<evidence type="ECO:0000313" key="1">
    <source>
        <dbReference type="EMBL" id="GFY68272.1"/>
    </source>
</evidence>
<dbReference type="EMBL" id="BMAV01016968">
    <property type="protein sequence ID" value="GFY68272.1"/>
    <property type="molecule type" value="Genomic_DNA"/>
</dbReference>
<dbReference type="Proteomes" id="UP000886998">
    <property type="component" value="Unassembled WGS sequence"/>
</dbReference>
<comment type="caution">
    <text evidence="1">The sequence shown here is derived from an EMBL/GenBank/DDBJ whole genome shotgun (WGS) entry which is preliminary data.</text>
</comment>
<proteinExistence type="predicted"/>
<protein>
    <submittedName>
        <fullName evidence="1">Uncharacterized protein</fullName>
    </submittedName>
</protein>
<evidence type="ECO:0000313" key="2">
    <source>
        <dbReference type="Proteomes" id="UP000886998"/>
    </source>
</evidence>
<organism evidence="1 2">
    <name type="scientific">Trichonephila inaurata madagascariensis</name>
    <dbReference type="NCBI Taxonomy" id="2747483"/>
    <lineage>
        <taxon>Eukaryota</taxon>
        <taxon>Metazoa</taxon>
        <taxon>Ecdysozoa</taxon>
        <taxon>Arthropoda</taxon>
        <taxon>Chelicerata</taxon>
        <taxon>Arachnida</taxon>
        <taxon>Araneae</taxon>
        <taxon>Araneomorphae</taxon>
        <taxon>Entelegynae</taxon>
        <taxon>Araneoidea</taxon>
        <taxon>Nephilidae</taxon>
        <taxon>Trichonephila</taxon>
        <taxon>Trichonephila inaurata</taxon>
    </lineage>
</organism>
<name>A0A8X7CLD2_9ARAC</name>
<reference evidence="1" key="1">
    <citation type="submission" date="2020-08" db="EMBL/GenBank/DDBJ databases">
        <title>Multicomponent nature underlies the extraordinary mechanical properties of spider dragline silk.</title>
        <authorList>
            <person name="Kono N."/>
            <person name="Nakamura H."/>
            <person name="Mori M."/>
            <person name="Yoshida Y."/>
            <person name="Ohtoshi R."/>
            <person name="Malay A.D."/>
            <person name="Moran D.A.P."/>
            <person name="Tomita M."/>
            <person name="Numata K."/>
            <person name="Arakawa K."/>
        </authorList>
    </citation>
    <scope>NUCLEOTIDE SEQUENCE</scope>
</reference>